<protein>
    <submittedName>
        <fullName evidence="2">Uncharacterized protein</fullName>
    </submittedName>
</protein>
<keyword evidence="1" id="KW-0732">Signal</keyword>
<reference evidence="2" key="1">
    <citation type="submission" date="2023-06" db="EMBL/GenBank/DDBJ databases">
        <authorList>
            <consortium name="Lawrence Berkeley National Laboratory"/>
            <person name="Ahrendt S."/>
            <person name="Sahu N."/>
            <person name="Indic B."/>
            <person name="Wong-Bajracharya J."/>
            <person name="Merenyi Z."/>
            <person name="Ke H.-M."/>
            <person name="Monk M."/>
            <person name="Kocsube S."/>
            <person name="Drula E."/>
            <person name="Lipzen A."/>
            <person name="Balint B."/>
            <person name="Henrissat B."/>
            <person name="Andreopoulos B."/>
            <person name="Martin F.M."/>
            <person name="Harder C.B."/>
            <person name="Rigling D."/>
            <person name="Ford K.L."/>
            <person name="Foster G.D."/>
            <person name="Pangilinan J."/>
            <person name="Papanicolaou A."/>
            <person name="Barry K."/>
            <person name="LaButti K."/>
            <person name="Viragh M."/>
            <person name="Koriabine M."/>
            <person name="Yan M."/>
            <person name="Riley R."/>
            <person name="Champramary S."/>
            <person name="Plett K.L."/>
            <person name="Tsai I.J."/>
            <person name="Slot J."/>
            <person name="Sipos G."/>
            <person name="Plett J."/>
            <person name="Nagy L.G."/>
            <person name="Grigoriev I.V."/>
        </authorList>
    </citation>
    <scope>NUCLEOTIDE SEQUENCE</scope>
    <source>
        <strain evidence="2">HWK02</strain>
    </source>
</reference>
<evidence type="ECO:0000313" key="3">
    <source>
        <dbReference type="Proteomes" id="UP001175228"/>
    </source>
</evidence>
<comment type="caution">
    <text evidence="2">The sequence shown here is derived from an EMBL/GenBank/DDBJ whole genome shotgun (WGS) entry which is preliminary data.</text>
</comment>
<sequence>MFNKFSISGITLEFAGLVALADLSTVTVRTALTGAASWRDVLVLGMHQQQTADEVNRGEFPQTGSLTSGYVFRVENPTTVGYLQRIGHTGHLAPAQNHPFYVAGHPVALLYLFCPMFVLSRMINVFVIKQRVSGPEKWKRTKEMGTGDVLIVLGQDRWVRFRGELPDVKRVTASQKLRDENRTESLAIEFATLLVYAAAGW</sequence>
<evidence type="ECO:0000256" key="1">
    <source>
        <dbReference type="SAM" id="SignalP"/>
    </source>
</evidence>
<keyword evidence="3" id="KW-1185">Reference proteome</keyword>
<gene>
    <name evidence="2" type="ORF">EDD18DRAFT_1408279</name>
</gene>
<evidence type="ECO:0000313" key="2">
    <source>
        <dbReference type="EMBL" id="KAK0492838.1"/>
    </source>
</evidence>
<feature type="chain" id="PRO_5041463903" evidence="1">
    <location>
        <begin position="22"/>
        <end position="201"/>
    </location>
</feature>
<dbReference type="EMBL" id="JAUEPU010000027">
    <property type="protein sequence ID" value="KAK0492838.1"/>
    <property type="molecule type" value="Genomic_DNA"/>
</dbReference>
<feature type="signal peptide" evidence="1">
    <location>
        <begin position="1"/>
        <end position="21"/>
    </location>
</feature>
<name>A0AA39ULE8_9AGAR</name>
<organism evidence="2 3">
    <name type="scientific">Armillaria luteobubalina</name>
    <dbReference type="NCBI Taxonomy" id="153913"/>
    <lineage>
        <taxon>Eukaryota</taxon>
        <taxon>Fungi</taxon>
        <taxon>Dikarya</taxon>
        <taxon>Basidiomycota</taxon>
        <taxon>Agaricomycotina</taxon>
        <taxon>Agaricomycetes</taxon>
        <taxon>Agaricomycetidae</taxon>
        <taxon>Agaricales</taxon>
        <taxon>Marasmiineae</taxon>
        <taxon>Physalacriaceae</taxon>
        <taxon>Armillaria</taxon>
    </lineage>
</organism>
<dbReference type="Proteomes" id="UP001175228">
    <property type="component" value="Unassembled WGS sequence"/>
</dbReference>
<dbReference type="AlphaFoldDB" id="A0AA39ULE8"/>
<accession>A0AA39ULE8</accession>
<proteinExistence type="predicted"/>